<organism evidence="1 2">
    <name type="scientific">Bosea robiniae</name>
    <dbReference type="NCBI Taxonomy" id="1036780"/>
    <lineage>
        <taxon>Bacteria</taxon>
        <taxon>Pseudomonadati</taxon>
        <taxon>Pseudomonadota</taxon>
        <taxon>Alphaproteobacteria</taxon>
        <taxon>Hyphomicrobiales</taxon>
        <taxon>Boseaceae</taxon>
        <taxon>Bosea</taxon>
    </lineage>
</organism>
<comment type="caution">
    <text evidence="1">The sequence shown here is derived from an EMBL/GenBank/DDBJ whole genome shotgun (WGS) entry which is preliminary data.</text>
</comment>
<dbReference type="RefSeq" id="WP_091855735.1">
    <property type="nucleotide sequence ID" value="NZ_FNBZ01000001.1"/>
</dbReference>
<keyword evidence="2" id="KW-1185">Reference proteome</keyword>
<evidence type="ECO:0000313" key="1">
    <source>
        <dbReference type="EMBL" id="SDF42817.1"/>
    </source>
</evidence>
<evidence type="ECO:0008006" key="3">
    <source>
        <dbReference type="Google" id="ProtNLM"/>
    </source>
</evidence>
<sequence length="127" mass="12381">MEELLTRVAGAAGINEELARKAVGIILAFLQKEGPAAEIGQLMAALPGAQALADAEGGAKGGMLGAIGGLMGGGGVMALGGQLMGAGLSMGQIQSVSKEMFTVGREKAGEDAMGAIVGAIPGLGQFV</sequence>
<protein>
    <recommendedName>
        <fullName evidence="3">DUF2267 domain-containing protein</fullName>
    </recommendedName>
</protein>
<dbReference type="Proteomes" id="UP000199468">
    <property type="component" value="Unassembled WGS sequence"/>
</dbReference>
<reference evidence="1 2" key="1">
    <citation type="submission" date="2016-10" db="EMBL/GenBank/DDBJ databases">
        <authorList>
            <person name="Varghese N."/>
            <person name="Submissions S."/>
        </authorList>
    </citation>
    <scope>NUCLEOTIDE SEQUENCE [LARGE SCALE GENOMIC DNA]</scope>
    <source>
        <strain evidence="1 2">DSM 26672</strain>
    </source>
</reference>
<gene>
    <name evidence="1" type="ORF">SAMN05421844_101597</name>
</gene>
<accession>A0ABY0NG99</accession>
<dbReference type="EMBL" id="FNBZ01000001">
    <property type="protein sequence ID" value="SDF42817.1"/>
    <property type="molecule type" value="Genomic_DNA"/>
</dbReference>
<name>A0ABY0NG99_9HYPH</name>
<evidence type="ECO:0000313" key="2">
    <source>
        <dbReference type="Proteomes" id="UP000199468"/>
    </source>
</evidence>
<proteinExistence type="predicted"/>